<dbReference type="EMBL" id="JADJNC010000006">
    <property type="protein sequence ID" value="MBK7422366.1"/>
    <property type="molecule type" value="Genomic_DNA"/>
</dbReference>
<accession>A0A9D7FI67</accession>
<dbReference type="Pfam" id="PF03886">
    <property type="entry name" value="ABC_trans_aux"/>
    <property type="match status" value="1"/>
</dbReference>
<proteinExistence type="predicted"/>
<dbReference type="Gene3D" id="3.40.50.10610">
    <property type="entry name" value="ABC-type transport auxiliary lipoprotein component"/>
    <property type="match status" value="1"/>
</dbReference>
<reference evidence="3" key="1">
    <citation type="submission" date="2020-10" db="EMBL/GenBank/DDBJ databases">
        <title>Connecting structure to function with the recovery of over 1000 high-quality activated sludge metagenome-assembled genomes encoding full-length rRNA genes using long-read sequencing.</title>
        <authorList>
            <person name="Singleton C.M."/>
            <person name="Petriglieri F."/>
            <person name="Kristensen J.M."/>
            <person name="Kirkegaard R.H."/>
            <person name="Michaelsen T.Y."/>
            <person name="Andersen M.H."/>
            <person name="Karst S.M."/>
            <person name="Dueholm M.S."/>
            <person name="Nielsen P.H."/>
            <person name="Albertsen M."/>
        </authorList>
    </citation>
    <scope>NUCLEOTIDE SEQUENCE</scope>
    <source>
        <strain evidence="3">EsbW_18-Q3-R4-48_MAXAC.044</strain>
    </source>
</reference>
<keyword evidence="1" id="KW-0732">Signal</keyword>
<evidence type="ECO:0000313" key="4">
    <source>
        <dbReference type="Proteomes" id="UP000886602"/>
    </source>
</evidence>
<sequence length="202" mass="21889">MIKILILLAASLLSACIGGARNVPPALIYDFGLPAKPLVGEGTWSRLALEVRSPPWIDSRNIDYRLVYEEPLKKREYAGSRWASSPGLLLAQQLRQQLGAVSAGGNAAADCLLRVELQEFSQVFDSPQKSHAVLQANVSLIDTRRQLVAERQVSIEQPAASPDAHGGVNALVKTSTELGQQLADWLASLEKNNALKNCRSGH</sequence>
<feature type="domain" description="ABC-type transport auxiliary lipoprotein component" evidence="2">
    <location>
        <begin position="77"/>
        <end position="183"/>
    </location>
</feature>
<dbReference type="InterPro" id="IPR005586">
    <property type="entry name" value="ABC_trans_aux"/>
</dbReference>
<evidence type="ECO:0000256" key="1">
    <source>
        <dbReference type="SAM" id="SignalP"/>
    </source>
</evidence>
<dbReference type="AlphaFoldDB" id="A0A9D7FI67"/>
<dbReference type="Proteomes" id="UP000886602">
    <property type="component" value="Unassembled WGS sequence"/>
</dbReference>
<feature type="signal peptide" evidence="1">
    <location>
        <begin position="1"/>
        <end position="20"/>
    </location>
</feature>
<evidence type="ECO:0000259" key="2">
    <source>
        <dbReference type="Pfam" id="PF03886"/>
    </source>
</evidence>
<evidence type="ECO:0000313" key="3">
    <source>
        <dbReference type="EMBL" id="MBK7422366.1"/>
    </source>
</evidence>
<comment type="caution">
    <text evidence="3">The sequence shown here is derived from an EMBL/GenBank/DDBJ whole genome shotgun (WGS) entry which is preliminary data.</text>
</comment>
<organism evidence="3 4">
    <name type="scientific">Candidatus Propionivibrio dominans</name>
    <dbReference type="NCBI Taxonomy" id="2954373"/>
    <lineage>
        <taxon>Bacteria</taxon>
        <taxon>Pseudomonadati</taxon>
        <taxon>Pseudomonadota</taxon>
        <taxon>Betaproteobacteria</taxon>
        <taxon>Rhodocyclales</taxon>
        <taxon>Rhodocyclaceae</taxon>
        <taxon>Propionivibrio</taxon>
    </lineage>
</organism>
<feature type="chain" id="PRO_5039105440" evidence="1">
    <location>
        <begin position="21"/>
        <end position="202"/>
    </location>
</feature>
<protein>
    <submittedName>
        <fullName evidence="3">Membrane integrity-associated transporter subunit PqiC</fullName>
    </submittedName>
</protein>
<gene>
    <name evidence="3" type="ORF">IPJ48_04320</name>
</gene>
<dbReference type="PROSITE" id="PS51257">
    <property type="entry name" value="PROKAR_LIPOPROTEIN"/>
    <property type="match status" value="1"/>
</dbReference>
<dbReference type="SUPFAM" id="SSF159594">
    <property type="entry name" value="XCC0632-like"/>
    <property type="match status" value="1"/>
</dbReference>
<name>A0A9D7FI67_9RHOO</name>